<dbReference type="InterPro" id="IPR018551">
    <property type="entry name" value="DUF2007"/>
</dbReference>
<name>A0ABU5E0I5_9PROT</name>
<keyword evidence="3" id="KW-1185">Reference proteome</keyword>
<evidence type="ECO:0000259" key="1">
    <source>
        <dbReference type="Pfam" id="PF09413"/>
    </source>
</evidence>
<dbReference type="Proteomes" id="UP001271769">
    <property type="component" value="Unassembled WGS sequence"/>
</dbReference>
<feature type="domain" description="DUF2007" evidence="1">
    <location>
        <begin position="1"/>
        <end position="66"/>
    </location>
</feature>
<evidence type="ECO:0000313" key="2">
    <source>
        <dbReference type="EMBL" id="MDY0872719.1"/>
    </source>
</evidence>
<proteinExistence type="predicted"/>
<dbReference type="SUPFAM" id="SSF54913">
    <property type="entry name" value="GlnB-like"/>
    <property type="match status" value="1"/>
</dbReference>
<dbReference type="RefSeq" id="WP_320501193.1">
    <property type="nucleotide sequence ID" value="NZ_JAXCLX010000002.1"/>
</dbReference>
<protein>
    <submittedName>
        <fullName evidence="2">DUF2007 domain-containing protein</fullName>
    </submittedName>
</protein>
<reference evidence="2 3" key="1">
    <citation type="journal article" date="2013" name="Antonie Van Leeuwenhoek">
        <title>Dongia rigui sp. nov., isolated from freshwater of a large wetland in Korea.</title>
        <authorList>
            <person name="Baik K.S."/>
            <person name="Hwang Y.M."/>
            <person name="Choi J.S."/>
            <person name="Kwon J."/>
            <person name="Seong C.N."/>
        </authorList>
    </citation>
    <scope>NUCLEOTIDE SEQUENCE [LARGE SCALE GENOMIC DNA]</scope>
    <source>
        <strain evidence="2 3">04SU4-P</strain>
    </source>
</reference>
<evidence type="ECO:0000313" key="3">
    <source>
        <dbReference type="Proteomes" id="UP001271769"/>
    </source>
</evidence>
<organism evidence="2 3">
    <name type="scientific">Dongia rigui</name>
    <dbReference type="NCBI Taxonomy" id="940149"/>
    <lineage>
        <taxon>Bacteria</taxon>
        <taxon>Pseudomonadati</taxon>
        <taxon>Pseudomonadota</taxon>
        <taxon>Alphaproteobacteria</taxon>
        <taxon>Rhodospirillales</taxon>
        <taxon>Dongiaceae</taxon>
        <taxon>Dongia</taxon>
    </lineage>
</organism>
<accession>A0ABU5E0I5</accession>
<dbReference type="Pfam" id="PF09413">
    <property type="entry name" value="DUF2007"/>
    <property type="match status" value="1"/>
</dbReference>
<sequence>MRELLRSQDPVRLSFITALLADAGIDSLILDTHSSIMQGSLGILPQRLVVAEDDLEQARRVLTEAGELF</sequence>
<comment type="caution">
    <text evidence="2">The sequence shown here is derived from an EMBL/GenBank/DDBJ whole genome shotgun (WGS) entry which is preliminary data.</text>
</comment>
<dbReference type="EMBL" id="JAXCLX010000002">
    <property type="protein sequence ID" value="MDY0872719.1"/>
    <property type="molecule type" value="Genomic_DNA"/>
</dbReference>
<dbReference type="InterPro" id="IPR011322">
    <property type="entry name" value="N-reg_PII-like_a/b"/>
</dbReference>
<gene>
    <name evidence="2" type="ORF">SMD31_12325</name>
</gene>
<dbReference type="Gene3D" id="3.30.70.790">
    <property type="entry name" value="UreE, C-terminal domain"/>
    <property type="match status" value="1"/>
</dbReference>